<reference evidence="2" key="1">
    <citation type="submission" date="2020-03" db="EMBL/GenBank/DDBJ databases">
        <authorList>
            <person name="Weist P."/>
        </authorList>
    </citation>
    <scope>NUCLEOTIDE SEQUENCE</scope>
</reference>
<evidence type="ECO:0000313" key="3">
    <source>
        <dbReference type="Proteomes" id="UP001153269"/>
    </source>
</evidence>
<organism evidence="2 3">
    <name type="scientific">Pleuronectes platessa</name>
    <name type="common">European plaice</name>
    <dbReference type="NCBI Taxonomy" id="8262"/>
    <lineage>
        <taxon>Eukaryota</taxon>
        <taxon>Metazoa</taxon>
        <taxon>Chordata</taxon>
        <taxon>Craniata</taxon>
        <taxon>Vertebrata</taxon>
        <taxon>Euteleostomi</taxon>
        <taxon>Actinopterygii</taxon>
        <taxon>Neopterygii</taxon>
        <taxon>Teleostei</taxon>
        <taxon>Neoteleostei</taxon>
        <taxon>Acanthomorphata</taxon>
        <taxon>Carangaria</taxon>
        <taxon>Pleuronectiformes</taxon>
        <taxon>Pleuronectoidei</taxon>
        <taxon>Pleuronectidae</taxon>
        <taxon>Pleuronectes</taxon>
    </lineage>
</organism>
<dbReference type="AlphaFoldDB" id="A0A9N7YY66"/>
<comment type="caution">
    <text evidence="2">The sequence shown here is derived from an EMBL/GenBank/DDBJ whole genome shotgun (WGS) entry which is preliminary data.</text>
</comment>
<sequence>MELNGLDSFKNLSARCYKSEPNLKQSQLKFLHEGYGAATTLNYKVNRCVLLIGERRHRATRSHTGPPWSAVILSPPTHTASFAARREAARQLPEKTGATAASPGDTSGGIKCNGPGFQSTRLKIPCQATVKASQRYRCLFALDSVSSWDGAGDEGG</sequence>
<keyword evidence="3" id="KW-1185">Reference proteome</keyword>
<dbReference type="EMBL" id="CADEAL010002779">
    <property type="protein sequence ID" value="CAB1442094.1"/>
    <property type="molecule type" value="Genomic_DNA"/>
</dbReference>
<proteinExistence type="predicted"/>
<evidence type="ECO:0000313" key="2">
    <source>
        <dbReference type="EMBL" id="CAB1442094.1"/>
    </source>
</evidence>
<feature type="region of interest" description="Disordered" evidence="1">
    <location>
        <begin position="90"/>
        <end position="112"/>
    </location>
</feature>
<dbReference type="Proteomes" id="UP001153269">
    <property type="component" value="Unassembled WGS sequence"/>
</dbReference>
<name>A0A9N7YY66_PLEPL</name>
<evidence type="ECO:0000256" key="1">
    <source>
        <dbReference type="SAM" id="MobiDB-lite"/>
    </source>
</evidence>
<accession>A0A9N7YY66</accession>
<protein>
    <submittedName>
        <fullName evidence="2">Uncharacterized protein</fullName>
    </submittedName>
</protein>
<gene>
    <name evidence="2" type="ORF">PLEPLA_LOCUS29797</name>
</gene>